<dbReference type="OrthoDB" id="9768177at2"/>
<dbReference type="InterPro" id="IPR039426">
    <property type="entry name" value="TonB-dep_rcpt-like"/>
</dbReference>
<dbReference type="GO" id="GO:0009279">
    <property type="term" value="C:cell outer membrane"/>
    <property type="evidence" value="ECO:0007669"/>
    <property type="project" value="UniProtKB-SubCell"/>
</dbReference>
<keyword evidence="2 7" id="KW-0813">Transport</keyword>
<keyword evidence="10" id="KW-1185">Reference proteome</keyword>
<keyword evidence="4 7" id="KW-0812">Transmembrane</keyword>
<comment type="caution">
    <text evidence="9">The sequence shown here is derived from an EMBL/GenBank/DDBJ whole genome shotgun (WGS) entry which is preliminary data.</text>
</comment>
<evidence type="ECO:0000256" key="5">
    <source>
        <dbReference type="ARBA" id="ARBA00023136"/>
    </source>
</evidence>
<dbReference type="NCBIfam" id="TIGR04056">
    <property type="entry name" value="OMP_RagA_SusC"/>
    <property type="match status" value="1"/>
</dbReference>
<dbReference type="SUPFAM" id="SSF49464">
    <property type="entry name" value="Carboxypeptidase regulatory domain-like"/>
    <property type="match status" value="1"/>
</dbReference>
<gene>
    <name evidence="9" type="ORF">LPB301_03165</name>
</gene>
<dbReference type="AlphaFoldDB" id="A0A1B8U655"/>
<dbReference type="Pfam" id="PF07715">
    <property type="entry name" value="Plug"/>
    <property type="match status" value="1"/>
</dbReference>
<dbReference type="InterPro" id="IPR023996">
    <property type="entry name" value="TonB-dep_OMP_SusC/RagA"/>
</dbReference>
<dbReference type="FunFam" id="2.60.40.1120:FF:000003">
    <property type="entry name" value="Outer membrane protein Omp121"/>
    <property type="match status" value="1"/>
</dbReference>
<sequence length="1003" mass="110907">MFFLIFFSLGIFTVFGQSVTITGKVTDDTNEPIPGVNVLIKGTQSGTITDFDGLYKLKVAKSDILVFSYIGYATKEVAVSDQTTINVKLESDATSLDEIVVVGYGTQKKIDVTGAVTRANIEDFRDAPNANIGQSLQGTVPGLNIGQVTSAGSTPSIQIRGASTLNGNQSVLIILDGIQYTNSLSSLNPDDIESIDVLKDASSTAVYGAQAANGVILITTKKGRKNRNPVISFSSKFSTQAPSVGLRPMGREGYLEHIKMLNYRDAYIAPEYTVPNPDYDVLEYVDSSVLDPITGELLPNDFDWWDQATQRGYIQETLFNVSGGSEKTTYLISLGLTEQNGYIINDNFERKSIRVNLETEAADWWTVGTQVFGSFTNKDGAEPSLSSIVRSSPLHTPYLENGDLNPSPFNTLDRNPFLTYDVLNEERDNYISANLYSQIDVPFIPGLSYRINFGNNYKTELRYGASEYEASENGAAYKNTRFKLDFTLDNIITYKKKFGKHDISATYLYGVREKKEEGTNASATVFSRLKLGYDRIQLGENQFVSSYAFTEKFNYQMFRLNYKFNDKYLLTGTIREDGFSGFAENEKYGYFPSGAFGWIISNESFMENTDWINNLKLRGGYGVSGNLTGRYSSLARLSTGAAYVFGDGGATVFGQQLSSLANPNLRWERTAGMNLGLDFSLFNSRLTGSIDAYQNTTNDLLFSVALPQITGFSSIQTNIGKMQNKGLEISLTGDIIKKQDFSWGTTVNFSTNKNKILELTGEDVNQDGVEDDLIASNLFIGQGTARDVIYTYEQDGIYQIGDDIPAGFSPGQLRIVDQNDDGIINEDDRKIIGRRDPAYRISMLNTFKYKQFSFSFFLNSIQGGKDSYLSNTNVGISHSDNTIRFNYLEGINFWQPNNPTGDQPLTANGVSNPSVGAGIYQDRSFVRLQDVSLRYNFNQAVLDKLGMSSLSLFLSGKNLATWTDWKGWDPEIQDVDRGIYGSGLVAGGRPVMKGVSIGVNLSF</sequence>
<keyword evidence="6 7" id="KW-0998">Cell outer membrane</keyword>
<dbReference type="KEGG" id="prn:BW723_06325"/>
<evidence type="ECO:0000313" key="10">
    <source>
        <dbReference type="Proteomes" id="UP000092612"/>
    </source>
</evidence>
<evidence type="ECO:0000256" key="1">
    <source>
        <dbReference type="ARBA" id="ARBA00004571"/>
    </source>
</evidence>
<keyword evidence="5 7" id="KW-0472">Membrane</keyword>
<dbReference type="EMBL" id="LSFL01000005">
    <property type="protein sequence ID" value="OBY67373.1"/>
    <property type="molecule type" value="Genomic_DNA"/>
</dbReference>
<protein>
    <submittedName>
        <fullName evidence="9">SusC/RagA family TonB-linked outer membrane protein</fullName>
    </submittedName>
</protein>
<evidence type="ECO:0000256" key="4">
    <source>
        <dbReference type="ARBA" id="ARBA00022692"/>
    </source>
</evidence>
<name>A0A1B8U655_9FLAO</name>
<dbReference type="RefSeq" id="WP_068357404.1">
    <property type="nucleotide sequence ID" value="NZ_CP019337.1"/>
</dbReference>
<dbReference type="STRING" id="996801.BW723_06325"/>
<dbReference type="Gene3D" id="2.60.40.1120">
    <property type="entry name" value="Carboxypeptidase-like, regulatory domain"/>
    <property type="match status" value="1"/>
</dbReference>
<organism evidence="9 10">
    <name type="scientific">Polaribacter reichenbachii</name>
    <dbReference type="NCBI Taxonomy" id="996801"/>
    <lineage>
        <taxon>Bacteria</taxon>
        <taxon>Pseudomonadati</taxon>
        <taxon>Bacteroidota</taxon>
        <taxon>Flavobacteriia</taxon>
        <taxon>Flavobacteriales</taxon>
        <taxon>Flavobacteriaceae</taxon>
    </lineage>
</organism>
<comment type="similarity">
    <text evidence="7">Belongs to the TonB-dependent receptor family.</text>
</comment>
<dbReference type="InterPro" id="IPR008969">
    <property type="entry name" value="CarboxyPept-like_regulatory"/>
</dbReference>
<evidence type="ECO:0000259" key="8">
    <source>
        <dbReference type="Pfam" id="PF07715"/>
    </source>
</evidence>
<evidence type="ECO:0000313" key="9">
    <source>
        <dbReference type="EMBL" id="OBY67373.1"/>
    </source>
</evidence>
<dbReference type="SUPFAM" id="SSF56935">
    <property type="entry name" value="Porins"/>
    <property type="match status" value="1"/>
</dbReference>
<dbReference type="NCBIfam" id="TIGR04057">
    <property type="entry name" value="SusC_RagA_signa"/>
    <property type="match status" value="1"/>
</dbReference>
<dbReference type="InterPro" id="IPR012910">
    <property type="entry name" value="Plug_dom"/>
</dbReference>
<evidence type="ECO:0000256" key="7">
    <source>
        <dbReference type="PROSITE-ProRule" id="PRU01360"/>
    </source>
</evidence>
<dbReference type="Pfam" id="PF13715">
    <property type="entry name" value="CarbopepD_reg_2"/>
    <property type="match status" value="1"/>
</dbReference>
<dbReference type="InterPro" id="IPR036942">
    <property type="entry name" value="Beta-barrel_TonB_sf"/>
</dbReference>
<evidence type="ECO:0000256" key="6">
    <source>
        <dbReference type="ARBA" id="ARBA00023237"/>
    </source>
</evidence>
<dbReference type="Gene3D" id="2.170.130.10">
    <property type="entry name" value="TonB-dependent receptor, plug domain"/>
    <property type="match status" value="1"/>
</dbReference>
<dbReference type="InterPro" id="IPR037066">
    <property type="entry name" value="Plug_dom_sf"/>
</dbReference>
<dbReference type="InterPro" id="IPR023997">
    <property type="entry name" value="TonB-dep_OMP_SusC/RagA_CS"/>
</dbReference>
<dbReference type="Proteomes" id="UP000092612">
    <property type="component" value="Unassembled WGS sequence"/>
</dbReference>
<keyword evidence="3 7" id="KW-1134">Transmembrane beta strand</keyword>
<reference evidence="10" key="1">
    <citation type="submission" date="2016-02" db="EMBL/GenBank/DDBJ databases">
        <title>Paenibacillus sp. LPB0068, isolated from Crassostrea gigas.</title>
        <authorList>
            <person name="Shin S.-K."/>
            <person name="Yi H."/>
        </authorList>
    </citation>
    <scope>NUCLEOTIDE SEQUENCE [LARGE SCALE GENOMIC DNA]</scope>
    <source>
        <strain evidence="10">KCTC 23969</strain>
    </source>
</reference>
<evidence type="ECO:0000256" key="2">
    <source>
        <dbReference type="ARBA" id="ARBA00022448"/>
    </source>
</evidence>
<dbReference type="Gene3D" id="2.40.170.20">
    <property type="entry name" value="TonB-dependent receptor, beta-barrel domain"/>
    <property type="match status" value="1"/>
</dbReference>
<evidence type="ECO:0000256" key="3">
    <source>
        <dbReference type="ARBA" id="ARBA00022452"/>
    </source>
</evidence>
<comment type="subcellular location">
    <subcellularLocation>
        <location evidence="1 7">Cell outer membrane</location>
        <topology evidence="1 7">Multi-pass membrane protein</topology>
    </subcellularLocation>
</comment>
<feature type="domain" description="TonB-dependent receptor plug" evidence="8">
    <location>
        <begin position="109"/>
        <end position="215"/>
    </location>
</feature>
<accession>A0A1B8U655</accession>
<proteinExistence type="inferred from homology"/>
<dbReference type="PROSITE" id="PS52016">
    <property type="entry name" value="TONB_DEPENDENT_REC_3"/>
    <property type="match status" value="1"/>
</dbReference>